<dbReference type="AlphaFoldDB" id="A0A9W7KRS9"/>
<keyword evidence="4 5" id="KW-0862">Zinc</keyword>
<feature type="zinc finger region" description="TRAF-type" evidence="5">
    <location>
        <begin position="695"/>
        <end position="733"/>
    </location>
</feature>
<feature type="compositionally biased region" description="Acidic residues" evidence="7">
    <location>
        <begin position="480"/>
        <end position="490"/>
    </location>
</feature>
<evidence type="ECO:0000256" key="4">
    <source>
        <dbReference type="ARBA" id="ARBA00022833"/>
    </source>
</evidence>
<evidence type="ECO:0000256" key="3">
    <source>
        <dbReference type="ARBA" id="ARBA00022771"/>
    </source>
</evidence>
<dbReference type="InterPro" id="IPR051210">
    <property type="entry name" value="Ub_ligase/GEF_domain"/>
</dbReference>
<feature type="repeat" description="RCC1" evidence="6">
    <location>
        <begin position="141"/>
        <end position="199"/>
    </location>
</feature>
<dbReference type="GO" id="GO:0008270">
    <property type="term" value="F:zinc ion binding"/>
    <property type="evidence" value="ECO:0007669"/>
    <property type="project" value="UniProtKB-KW"/>
</dbReference>
<dbReference type="InterPro" id="IPR013083">
    <property type="entry name" value="Znf_RING/FYVE/PHD"/>
</dbReference>
<feature type="region of interest" description="Disordered" evidence="7">
    <location>
        <begin position="343"/>
        <end position="364"/>
    </location>
</feature>
<feature type="domain" description="TRAF-type" evidence="8">
    <location>
        <begin position="695"/>
        <end position="733"/>
    </location>
</feature>
<evidence type="ECO:0000313" key="9">
    <source>
        <dbReference type="EMBL" id="GMI09363.1"/>
    </source>
</evidence>
<feature type="region of interest" description="Disordered" evidence="7">
    <location>
        <begin position="762"/>
        <end position="786"/>
    </location>
</feature>
<dbReference type="Gene3D" id="3.30.40.10">
    <property type="entry name" value="Zinc/RING finger domain, C3HC4 (zinc finger)"/>
    <property type="match status" value="2"/>
</dbReference>
<evidence type="ECO:0000256" key="7">
    <source>
        <dbReference type="SAM" id="MobiDB-lite"/>
    </source>
</evidence>
<accession>A0A9W7KRS9</accession>
<evidence type="ECO:0000256" key="2">
    <source>
        <dbReference type="ARBA" id="ARBA00022737"/>
    </source>
</evidence>
<dbReference type="InterPro" id="IPR001293">
    <property type="entry name" value="Znf_TRAF"/>
</dbReference>
<dbReference type="InterPro" id="IPR009091">
    <property type="entry name" value="RCC1/BLIP-II"/>
</dbReference>
<comment type="caution">
    <text evidence="9">The sequence shown here is derived from an EMBL/GenBank/DDBJ whole genome shotgun (WGS) entry which is preliminary data.</text>
</comment>
<feature type="compositionally biased region" description="Acidic residues" evidence="7">
    <location>
        <begin position="22"/>
        <end position="32"/>
    </location>
</feature>
<dbReference type="PANTHER" id="PTHR22870">
    <property type="entry name" value="REGULATOR OF CHROMOSOME CONDENSATION"/>
    <property type="match status" value="1"/>
</dbReference>
<dbReference type="PANTHER" id="PTHR22870:SF408">
    <property type="entry name" value="OS09G0560450 PROTEIN"/>
    <property type="match status" value="1"/>
</dbReference>
<evidence type="ECO:0000256" key="1">
    <source>
        <dbReference type="ARBA" id="ARBA00022723"/>
    </source>
</evidence>
<feature type="compositionally biased region" description="Basic and acidic residues" evidence="7">
    <location>
        <begin position="491"/>
        <end position="501"/>
    </location>
</feature>
<feature type="repeat" description="RCC1" evidence="6">
    <location>
        <begin position="200"/>
        <end position="279"/>
    </location>
</feature>
<keyword evidence="1 5" id="KW-0479">Metal-binding</keyword>
<keyword evidence="3 5" id="KW-0863">Zinc-finger</keyword>
<gene>
    <name evidence="9" type="ORF">TrRE_jg3885</name>
</gene>
<dbReference type="SUPFAM" id="SSF49599">
    <property type="entry name" value="TRAF domain-like"/>
    <property type="match status" value="1"/>
</dbReference>
<keyword evidence="10" id="KW-1185">Reference proteome</keyword>
<dbReference type="PRINTS" id="PR00633">
    <property type="entry name" value="RCCNDNSATION"/>
</dbReference>
<reference evidence="9" key="1">
    <citation type="submission" date="2022-07" db="EMBL/GenBank/DDBJ databases">
        <title>Genome analysis of Parmales, a sister group of diatoms, reveals the evolutionary specialization of diatoms from phago-mixotrophs to photoautotrophs.</title>
        <authorList>
            <person name="Ban H."/>
            <person name="Sato S."/>
            <person name="Yoshikawa S."/>
            <person name="Kazumasa Y."/>
            <person name="Nakamura Y."/>
            <person name="Ichinomiya M."/>
            <person name="Saitoh K."/>
            <person name="Sato N."/>
            <person name="Blanc-Mathieu R."/>
            <person name="Endo H."/>
            <person name="Kuwata A."/>
            <person name="Ogata H."/>
        </authorList>
    </citation>
    <scope>NUCLEOTIDE SEQUENCE</scope>
</reference>
<dbReference type="PROSITE" id="PS50145">
    <property type="entry name" value="ZF_TRAF"/>
    <property type="match status" value="1"/>
</dbReference>
<feature type="region of interest" description="Disordered" evidence="7">
    <location>
        <begin position="479"/>
        <end position="501"/>
    </location>
</feature>
<evidence type="ECO:0000259" key="8">
    <source>
        <dbReference type="PROSITE" id="PS50145"/>
    </source>
</evidence>
<name>A0A9W7KRS9_9STRA</name>
<feature type="repeat" description="RCC1" evidence="6">
    <location>
        <begin position="394"/>
        <end position="442"/>
    </location>
</feature>
<dbReference type="SUPFAM" id="SSF50985">
    <property type="entry name" value="RCC1/BLIP-II"/>
    <property type="match status" value="1"/>
</dbReference>
<dbReference type="EMBL" id="BRXZ01000312">
    <property type="protein sequence ID" value="GMI09363.1"/>
    <property type="molecule type" value="Genomic_DNA"/>
</dbReference>
<feature type="repeat" description="RCC1" evidence="6">
    <location>
        <begin position="282"/>
        <end position="333"/>
    </location>
</feature>
<evidence type="ECO:0000256" key="6">
    <source>
        <dbReference type="PROSITE-ProRule" id="PRU00235"/>
    </source>
</evidence>
<dbReference type="Pfam" id="PF00415">
    <property type="entry name" value="RCC1"/>
    <property type="match status" value="5"/>
</dbReference>
<dbReference type="OrthoDB" id="10256179at2759"/>
<feature type="region of interest" description="Disordered" evidence="7">
    <location>
        <begin position="20"/>
        <end position="41"/>
    </location>
</feature>
<dbReference type="Gene3D" id="2.130.10.30">
    <property type="entry name" value="Regulator of chromosome condensation 1/beta-lactamase-inhibitor protein II"/>
    <property type="match status" value="2"/>
</dbReference>
<dbReference type="Proteomes" id="UP001165082">
    <property type="component" value="Unassembled WGS sequence"/>
</dbReference>
<organism evidence="9 10">
    <name type="scientific">Triparma retinervis</name>
    <dbReference type="NCBI Taxonomy" id="2557542"/>
    <lineage>
        <taxon>Eukaryota</taxon>
        <taxon>Sar</taxon>
        <taxon>Stramenopiles</taxon>
        <taxon>Ochrophyta</taxon>
        <taxon>Bolidophyceae</taxon>
        <taxon>Parmales</taxon>
        <taxon>Triparmaceae</taxon>
        <taxon>Triparma</taxon>
    </lineage>
</organism>
<sequence>MLISAYAWGFNAYGNCGVGDPRDDDGSDDDGNGDVGQGKTVLSPLPVYLPELQDIDFGDSQKPAAAPTSPTKKISKDDLWDLWQSRGTGGGFVSHNTYMVYSEQQQDEEGEEGARSLSRTHNPLVAVSASPFHTLMLDGKGRVYACGWNRHCQLGVERADKQQCNYPSPVTFPTSSSNPAFTVKSVACGAYHSCCSTSSGRVYTWGDGSKGQLGYTEVDVAGDVIKNRRDEKRRSASSQFTVAGGGRSFRNAVPRMVEELEHVCQVRAGFYHTVVVTGAAKPRAYGFGDNSEGQIGLGSQCGMTTMPKRVNLGGCNVRDAQCGDNHTLFLTDEGAVWSTGMHTHGRLGRGEEEEGGEGGNNKEPKLVDRFDLLGVHVVKIEAGGASSAAISNSKDVFLWGYNEAGNLGLGHEKNVYFPERLKLLKGTDVALSEEHTAMICEQGTIWTFGKNSCGRLGVVDATCDDADDIIEDAIVLNEGGDVEGNESGEDENGRGGGEHNEHNESATAAIAYPLPILVDAGNNEVDNFNEVIREMVAEAAILPSPTCIGKILDESETGTTAAGLTGVDCGGAHTIAFMKKAEKIEGTPLLHECANSKFGCRALMLRSRIGFHERLCRRKRLACPNMASGCDRDDLDLNSFDRHVAACRFRLIDCKCGLQVVLNDYKTHLENICLSVEVECELCGTMTTRGGLEEHMETTCPETKIKCDKCKIGVARKDLKTHPERCSRRIVECACGKQLPADMMRTHVCKVVEEEEVKEEKMKERPKVTRKSSTAKRVGGGFSIVK</sequence>
<dbReference type="PROSITE" id="PS50012">
    <property type="entry name" value="RCC1_3"/>
    <property type="match status" value="5"/>
</dbReference>
<feature type="repeat" description="RCC1" evidence="6">
    <location>
        <begin position="334"/>
        <end position="393"/>
    </location>
</feature>
<protein>
    <recommendedName>
        <fullName evidence="8">TRAF-type domain-containing protein</fullName>
    </recommendedName>
</protein>
<evidence type="ECO:0000256" key="5">
    <source>
        <dbReference type="PROSITE-ProRule" id="PRU00207"/>
    </source>
</evidence>
<proteinExistence type="predicted"/>
<dbReference type="InterPro" id="IPR000408">
    <property type="entry name" value="Reg_chr_condens"/>
</dbReference>
<keyword evidence="2" id="KW-0677">Repeat</keyword>
<evidence type="ECO:0000313" key="10">
    <source>
        <dbReference type="Proteomes" id="UP001165082"/>
    </source>
</evidence>